<evidence type="ECO:0000256" key="1">
    <source>
        <dbReference type="ARBA" id="ARBA00016056"/>
    </source>
</evidence>
<gene>
    <name evidence="4" type="ORF">BB559_003090</name>
</gene>
<feature type="domain" description="MD-2-related lipid-recognition" evidence="3">
    <location>
        <begin position="62"/>
        <end position="179"/>
    </location>
</feature>
<dbReference type="SUPFAM" id="SSF81296">
    <property type="entry name" value="E set domains"/>
    <property type="match status" value="1"/>
</dbReference>
<dbReference type="Proteomes" id="UP000245699">
    <property type="component" value="Unassembled WGS sequence"/>
</dbReference>
<sequence length="181" mass="20683">MYIRSVFVLFLFLSISTAAIWNQANEPDNGNLGMWEKTQRIFGKVRKQEEKKKPLNEIITDYSDEDDLMDIHWVNLDPEQPARSINLTVTAEAYIKERIEHASANVIVKYGWIRLVNRDYDLCQLLEENSNLRCPLDPGTHNLSVVAQIPGLIPPGWFTIEAVAKRNDDVQIGKVIAVVSF</sequence>
<accession>A0A2T9YPB3</accession>
<evidence type="ECO:0000313" key="4">
    <source>
        <dbReference type="EMBL" id="PVU94131.1"/>
    </source>
</evidence>
<proteinExistence type="predicted"/>
<dbReference type="SMART" id="SM00737">
    <property type="entry name" value="ML"/>
    <property type="match status" value="1"/>
</dbReference>
<dbReference type="Pfam" id="PF02221">
    <property type="entry name" value="E1_DerP2_DerF2"/>
    <property type="match status" value="1"/>
</dbReference>
<dbReference type="InterPro" id="IPR014756">
    <property type="entry name" value="Ig_E-set"/>
</dbReference>
<keyword evidence="5" id="KW-1185">Reference proteome</keyword>
<name>A0A2T9YPB3_9FUNG</name>
<feature type="signal peptide" evidence="2">
    <location>
        <begin position="1"/>
        <end position="18"/>
    </location>
</feature>
<feature type="chain" id="PRO_5015444597" description="Phosphatidylglycerol/phosphatidylinositol transfer protein" evidence="2">
    <location>
        <begin position="19"/>
        <end position="181"/>
    </location>
</feature>
<evidence type="ECO:0000256" key="2">
    <source>
        <dbReference type="SAM" id="SignalP"/>
    </source>
</evidence>
<dbReference type="AlphaFoldDB" id="A0A2T9YPB3"/>
<evidence type="ECO:0000313" key="5">
    <source>
        <dbReference type="Proteomes" id="UP000245699"/>
    </source>
</evidence>
<keyword evidence="2" id="KW-0732">Signal</keyword>
<dbReference type="InterPro" id="IPR003172">
    <property type="entry name" value="ML_dom"/>
</dbReference>
<organism evidence="4 5">
    <name type="scientific">Furculomyces boomerangus</name>
    <dbReference type="NCBI Taxonomy" id="61424"/>
    <lineage>
        <taxon>Eukaryota</taxon>
        <taxon>Fungi</taxon>
        <taxon>Fungi incertae sedis</taxon>
        <taxon>Zoopagomycota</taxon>
        <taxon>Kickxellomycotina</taxon>
        <taxon>Harpellomycetes</taxon>
        <taxon>Harpellales</taxon>
        <taxon>Harpellaceae</taxon>
        <taxon>Furculomyces</taxon>
    </lineage>
</organism>
<protein>
    <recommendedName>
        <fullName evidence="1">Phosphatidylglycerol/phosphatidylinositol transfer protein</fullName>
    </recommendedName>
</protein>
<comment type="caution">
    <text evidence="4">The sequence shown here is derived from an EMBL/GenBank/DDBJ whole genome shotgun (WGS) entry which is preliminary data.</text>
</comment>
<evidence type="ECO:0000259" key="3">
    <source>
        <dbReference type="SMART" id="SM00737"/>
    </source>
</evidence>
<reference evidence="4 5" key="1">
    <citation type="journal article" date="2018" name="MBio">
        <title>Comparative Genomics Reveals the Core Gene Toolbox for the Fungus-Insect Symbiosis.</title>
        <authorList>
            <person name="Wang Y."/>
            <person name="Stata M."/>
            <person name="Wang W."/>
            <person name="Stajich J.E."/>
            <person name="White M.M."/>
            <person name="Moncalvo J.M."/>
        </authorList>
    </citation>
    <scope>NUCLEOTIDE SEQUENCE [LARGE SCALE GENOMIC DNA]</scope>
    <source>
        <strain evidence="4 5">AUS-77-4</strain>
    </source>
</reference>
<dbReference type="EMBL" id="MBFT01000273">
    <property type="protein sequence ID" value="PVU94131.1"/>
    <property type="molecule type" value="Genomic_DNA"/>
</dbReference>
<dbReference type="OrthoDB" id="6409159at2759"/>